<dbReference type="SUPFAM" id="SSF55874">
    <property type="entry name" value="ATPase domain of HSP90 chaperone/DNA topoisomerase II/histidine kinase"/>
    <property type="match status" value="1"/>
</dbReference>
<evidence type="ECO:0000259" key="15">
    <source>
        <dbReference type="PROSITE" id="PS50885"/>
    </source>
</evidence>
<dbReference type="Pfam" id="PF00672">
    <property type="entry name" value="HAMP"/>
    <property type="match status" value="1"/>
</dbReference>
<dbReference type="PANTHER" id="PTHR45528">
    <property type="entry name" value="SENSOR HISTIDINE KINASE CPXA"/>
    <property type="match status" value="1"/>
</dbReference>
<evidence type="ECO:0000256" key="4">
    <source>
        <dbReference type="ARBA" id="ARBA00022475"/>
    </source>
</evidence>
<sequence>MKRKMLKRLVRSFLAGLFVFLLLDIGGREWMDRFFWESNFLGESKILEELQIHVEKHHIKATDAISLKKWAYDNRIIEFVVVREGRLLFDLKIQEGIVEDGIQLLTNWEKGYTNVIKFADGNANVQLYDGRNERYHDILLGISLFTGLVLGLTVLMSGIREDVDYICYLEREVEKIGQGNLSANIMVQGQDELAKLAQGLDIMRKMLVYREEKEHEMRAAQDKLVLGMAHDLRTPLTGLMTYVEILRKQENEGKVSREYIDKAFDKIFQIRALSDQMFEYFFVFSKEKIDLESAEEVESAFGDYMSELLALLDYVGFSVNAKKIVWRPILVQINRNYMGRIINNLVSNIRKYGDMKQEVYLEFFYLSDKVGISITNGIALSDSHINGTGIGLKNVSQMMYQMNGCVEIPEMEKVFRVILWFPVIKDFDLM</sequence>
<feature type="domain" description="HAMP" evidence="15">
    <location>
        <begin position="169"/>
        <end position="212"/>
    </location>
</feature>
<keyword evidence="17" id="KW-1185">Reference proteome</keyword>
<evidence type="ECO:0000256" key="5">
    <source>
        <dbReference type="ARBA" id="ARBA00022553"/>
    </source>
</evidence>
<dbReference type="GO" id="GO:0016301">
    <property type="term" value="F:kinase activity"/>
    <property type="evidence" value="ECO:0007669"/>
    <property type="project" value="UniProtKB-KW"/>
</dbReference>
<feature type="domain" description="Histidine kinase" evidence="14">
    <location>
        <begin position="227"/>
        <end position="425"/>
    </location>
</feature>
<keyword evidence="10" id="KW-0067">ATP-binding</keyword>
<keyword evidence="6" id="KW-0808">Transferase</keyword>
<dbReference type="Pfam" id="PF00512">
    <property type="entry name" value="HisKA"/>
    <property type="match status" value="1"/>
</dbReference>
<dbReference type="InterPro" id="IPR005467">
    <property type="entry name" value="His_kinase_dom"/>
</dbReference>
<evidence type="ECO:0000259" key="14">
    <source>
        <dbReference type="PROSITE" id="PS50109"/>
    </source>
</evidence>
<dbReference type="Gene3D" id="3.30.565.10">
    <property type="entry name" value="Histidine kinase-like ATPase, C-terminal domain"/>
    <property type="match status" value="1"/>
</dbReference>
<dbReference type="Gene3D" id="1.10.287.130">
    <property type="match status" value="1"/>
</dbReference>
<evidence type="ECO:0000256" key="11">
    <source>
        <dbReference type="ARBA" id="ARBA00022989"/>
    </source>
</evidence>
<keyword evidence="12" id="KW-0902">Two-component regulatory system</keyword>
<name>A0ABV2M4F4_9FIRM</name>
<evidence type="ECO:0000256" key="7">
    <source>
        <dbReference type="ARBA" id="ARBA00022692"/>
    </source>
</evidence>
<keyword evidence="8" id="KW-0547">Nucleotide-binding</keyword>
<dbReference type="SUPFAM" id="SSF47384">
    <property type="entry name" value="Homodimeric domain of signal transducing histidine kinase"/>
    <property type="match status" value="1"/>
</dbReference>
<proteinExistence type="predicted"/>
<dbReference type="PROSITE" id="PS50885">
    <property type="entry name" value="HAMP"/>
    <property type="match status" value="1"/>
</dbReference>
<dbReference type="RefSeq" id="WP_257464457.1">
    <property type="nucleotide sequence ID" value="NZ_BAABXP010000001.1"/>
</dbReference>
<keyword evidence="5" id="KW-0597">Phosphoprotein</keyword>
<keyword evidence="9 16" id="KW-0418">Kinase</keyword>
<evidence type="ECO:0000256" key="6">
    <source>
        <dbReference type="ARBA" id="ARBA00022679"/>
    </source>
</evidence>
<evidence type="ECO:0000313" key="16">
    <source>
        <dbReference type="EMBL" id="MET3750252.1"/>
    </source>
</evidence>
<evidence type="ECO:0000313" key="17">
    <source>
        <dbReference type="Proteomes" id="UP001549106"/>
    </source>
</evidence>
<dbReference type="Gene3D" id="6.10.340.10">
    <property type="match status" value="1"/>
</dbReference>
<keyword evidence="11" id="KW-1133">Transmembrane helix</keyword>
<comment type="catalytic activity">
    <reaction evidence="1">
        <text>ATP + protein L-histidine = ADP + protein N-phospho-L-histidine.</text>
        <dbReference type="EC" id="2.7.13.3"/>
    </reaction>
</comment>
<dbReference type="CDD" id="cd00082">
    <property type="entry name" value="HisKA"/>
    <property type="match status" value="1"/>
</dbReference>
<evidence type="ECO:0000256" key="2">
    <source>
        <dbReference type="ARBA" id="ARBA00004651"/>
    </source>
</evidence>
<comment type="subcellular location">
    <subcellularLocation>
        <location evidence="2">Cell membrane</location>
        <topology evidence="2">Multi-pass membrane protein</topology>
    </subcellularLocation>
</comment>
<dbReference type="EMBL" id="JBEPMJ010000009">
    <property type="protein sequence ID" value="MET3750252.1"/>
    <property type="molecule type" value="Genomic_DNA"/>
</dbReference>
<dbReference type="Proteomes" id="UP001549106">
    <property type="component" value="Unassembled WGS sequence"/>
</dbReference>
<evidence type="ECO:0000256" key="13">
    <source>
        <dbReference type="ARBA" id="ARBA00023136"/>
    </source>
</evidence>
<dbReference type="SMART" id="SM00388">
    <property type="entry name" value="HisKA"/>
    <property type="match status" value="1"/>
</dbReference>
<dbReference type="EC" id="2.7.13.3" evidence="3"/>
<dbReference type="PROSITE" id="PS50109">
    <property type="entry name" value="HIS_KIN"/>
    <property type="match status" value="1"/>
</dbReference>
<keyword evidence="13" id="KW-0472">Membrane</keyword>
<dbReference type="PANTHER" id="PTHR45528:SF1">
    <property type="entry name" value="SENSOR HISTIDINE KINASE CPXA"/>
    <property type="match status" value="1"/>
</dbReference>
<keyword evidence="4" id="KW-1003">Cell membrane</keyword>
<reference evidence="16 17" key="1">
    <citation type="submission" date="2024-06" db="EMBL/GenBank/DDBJ databases">
        <title>Genomic Encyclopedia of Type Strains, Phase IV (KMG-IV): sequencing the most valuable type-strain genomes for metagenomic binning, comparative biology and taxonomic classification.</title>
        <authorList>
            <person name="Goeker M."/>
        </authorList>
    </citation>
    <scope>NUCLEOTIDE SEQUENCE [LARGE SCALE GENOMIC DNA]</scope>
    <source>
        <strain evidence="16 17">DSM 29492</strain>
    </source>
</reference>
<dbReference type="InterPro" id="IPR003660">
    <property type="entry name" value="HAMP_dom"/>
</dbReference>
<protein>
    <recommendedName>
        <fullName evidence="3">histidine kinase</fullName>
        <ecNumber evidence="3">2.7.13.3</ecNumber>
    </recommendedName>
</protein>
<evidence type="ECO:0000256" key="12">
    <source>
        <dbReference type="ARBA" id="ARBA00023012"/>
    </source>
</evidence>
<gene>
    <name evidence="16" type="ORF">ABID24_001498</name>
</gene>
<evidence type="ECO:0000256" key="8">
    <source>
        <dbReference type="ARBA" id="ARBA00022741"/>
    </source>
</evidence>
<dbReference type="InterPro" id="IPR036097">
    <property type="entry name" value="HisK_dim/P_sf"/>
</dbReference>
<evidence type="ECO:0000256" key="3">
    <source>
        <dbReference type="ARBA" id="ARBA00012438"/>
    </source>
</evidence>
<evidence type="ECO:0000256" key="9">
    <source>
        <dbReference type="ARBA" id="ARBA00022777"/>
    </source>
</evidence>
<dbReference type="InterPro" id="IPR050398">
    <property type="entry name" value="HssS/ArlS-like"/>
</dbReference>
<accession>A0ABV2M4F4</accession>
<organism evidence="16 17">
    <name type="scientific">Blautia caecimuris</name>
    <dbReference type="NCBI Taxonomy" id="1796615"/>
    <lineage>
        <taxon>Bacteria</taxon>
        <taxon>Bacillati</taxon>
        <taxon>Bacillota</taxon>
        <taxon>Clostridia</taxon>
        <taxon>Lachnospirales</taxon>
        <taxon>Lachnospiraceae</taxon>
        <taxon>Blautia</taxon>
    </lineage>
</organism>
<evidence type="ECO:0000256" key="1">
    <source>
        <dbReference type="ARBA" id="ARBA00000085"/>
    </source>
</evidence>
<dbReference type="InterPro" id="IPR003661">
    <property type="entry name" value="HisK_dim/P_dom"/>
</dbReference>
<evidence type="ECO:0000256" key="10">
    <source>
        <dbReference type="ARBA" id="ARBA00022840"/>
    </source>
</evidence>
<dbReference type="CDD" id="cd06225">
    <property type="entry name" value="HAMP"/>
    <property type="match status" value="1"/>
</dbReference>
<comment type="caution">
    <text evidence="16">The sequence shown here is derived from an EMBL/GenBank/DDBJ whole genome shotgun (WGS) entry which is preliminary data.</text>
</comment>
<keyword evidence="7" id="KW-0812">Transmembrane</keyword>
<dbReference type="InterPro" id="IPR036890">
    <property type="entry name" value="HATPase_C_sf"/>
</dbReference>